<dbReference type="Pfam" id="PF00453">
    <property type="entry name" value="Ribosomal_L20"/>
    <property type="match status" value="1"/>
</dbReference>
<evidence type="ECO:0000256" key="4">
    <source>
        <dbReference type="ARBA" id="ARBA00072767"/>
    </source>
</evidence>
<dbReference type="OrthoDB" id="10251781at2759"/>
<evidence type="ECO:0000256" key="1">
    <source>
        <dbReference type="ARBA" id="ARBA00007698"/>
    </source>
</evidence>
<keyword evidence="3 6" id="KW-0687">Ribonucleoprotein</keyword>
<dbReference type="PANTHER" id="PTHR10986">
    <property type="entry name" value="39S RIBOSOMAL PROTEIN L20"/>
    <property type="match status" value="1"/>
</dbReference>
<dbReference type="CTD" id="55052"/>
<dbReference type="EnsemblMetazoa" id="XM_038219562.1">
    <property type="protein sequence ID" value="XP_038075490.1"/>
    <property type="gene ID" value="LOC119743181"/>
</dbReference>
<dbReference type="GO" id="GO:0005840">
    <property type="term" value="C:ribosome"/>
    <property type="evidence" value="ECO:0007669"/>
    <property type="project" value="UniProtKB-KW"/>
</dbReference>
<keyword evidence="8" id="KW-1185">Reference proteome</keyword>
<organism evidence="7 8">
    <name type="scientific">Patiria miniata</name>
    <name type="common">Bat star</name>
    <name type="synonym">Asterina miniata</name>
    <dbReference type="NCBI Taxonomy" id="46514"/>
    <lineage>
        <taxon>Eukaryota</taxon>
        <taxon>Metazoa</taxon>
        <taxon>Echinodermata</taxon>
        <taxon>Eleutherozoa</taxon>
        <taxon>Asterozoa</taxon>
        <taxon>Asteroidea</taxon>
        <taxon>Valvatacea</taxon>
        <taxon>Valvatida</taxon>
        <taxon>Asterinidae</taxon>
        <taxon>Patiria</taxon>
    </lineage>
</organism>
<dbReference type="OMA" id="GRRKNVW"/>
<keyword evidence="2 6" id="KW-0689">Ribosomal protein</keyword>
<evidence type="ECO:0000256" key="2">
    <source>
        <dbReference type="ARBA" id="ARBA00022980"/>
    </source>
</evidence>
<accession>A0A914BHW4</accession>
<dbReference type="Gene3D" id="1.10.1900.20">
    <property type="entry name" value="Ribosomal protein L20"/>
    <property type="match status" value="1"/>
</dbReference>
<dbReference type="InterPro" id="IPR005813">
    <property type="entry name" value="Ribosomal_bL20"/>
</dbReference>
<dbReference type="NCBIfam" id="TIGR01032">
    <property type="entry name" value="rplT_bact"/>
    <property type="match status" value="1"/>
</dbReference>
<evidence type="ECO:0000256" key="6">
    <source>
        <dbReference type="RuleBase" id="RU000561"/>
    </source>
</evidence>
<evidence type="ECO:0000256" key="3">
    <source>
        <dbReference type="ARBA" id="ARBA00023274"/>
    </source>
</evidence>
<dbReference type="FunFam" id="1.10.1900.20:FF:000001">
    <property type="entry name" value="50S ribosomal protein L20"/>
    <property type="match status" value="1"/>
</dbReference>
<dbReference type="RefSeq" id="XP_038075490.1">
    <property type="nucleotide sequence ID" value="XM_038219562.1"/>
</dbReference>
<dbReference type="GeneID" id="119743181"/>
<evidence type="ECO:0000313" key="8">
    <source>
        <dbReference type="Proteomes" id="UP000887568"/>
    </source>
</evidence>
<evidence type="ECO:0000256" key="5">
    <source>
        <dbReference type="ARBA" id="ARBA00076245"/>
    </source>
</evidence>
<dbReference type="PRINTS" id="PR00062">
    <property type="entry name" value="RIBOSOMALL20"/>
</dbReference>
<reference evidence="7" key="1">
    <citation type="submission" date="2022-11" db="UniProtKB">
        <authorList>
            <consortium name="EnsemblMetazoa"/>
        </authorList>
    </citation>
    <scope>IDENTIFICATION</scope>
</reference>
<protein>
    <recommendedName>
        <fullName evidence="4">Large ribosomal subunit protein bL20m</fullName>
    </recommendedName>
    <alternativeName>
        <fullName evidence="5">39S ribosomal protein L20, mitochondrial</fullName>
    </alternativeName>
</protein>
<dbReference type="AlphaFoldDB" id="A0A914BHW4"/>
<dbReference type="SUPFAM" id="SSF74731">
    <property type="entry name" value="Ribosomal protein L20"/>
    <property type="match status" value="1"/>
</dbReference>
<proteinExistence type="inferred from homology"/>
<evidence type="ECO:0000313" key="7">
    <source>
        <dbReference type="EnsemblMetazoa" id="XP_038075490.1"/>
    </source>
</evidence>
<dbReference type="GO" id="GO:1990904">
    <property type="term" value="C:ribonucleoprotein complex"/>
    <property type="evidence" value="ECO:0007669"/>
    <property type="project" value="UniProtKB-KW"/>
</dbReference>
<dbReference type="GO" id="GO:0003735">
    <property type="term" value="F:structural constituent of ribosome"/>
    <property type="evidence" value="ECO:0007669"/>
    <property type="project" value="InterPro"/>
</dbReference>
<sequence>MVYLSTVRLIRARGPPKYWKKKFVFDQTSHFFGRRRNCYSIAIRALHKAWRSAYIGRKIKKREIRRLWIQRISSGVMEHGMRYSPFIGNLTKYNIQLDRKMLANLAITEPKTFKCLAELAKTKHEEGLLAAVQAYPDRVLLRQTSQDDLLESVKKLRLSTEEKTSSSNQLT</sequence>
<dbReference type="Proteomes" id="UP000887568">
    <property type="component" value="Unplaced"/>
</dbReference>
<dbReference type="CDD" id="cd07026">
    <property type="entry name" value="Ribosomal_L20"/>
    <property type="match status" value="1"/>
</dbReference>
<dbReference type="InterPro" id="IPR035566">
    <property type="entry name" value="Ribosomal_protein_bL20_C"/>
</dbReference>
<dbReference type="Gene3D" id="6.10.160.10">
    <property type="match status" value="1"/>
</dbReference>
<dbReference type="GO" id="GO:0006412">
    <property type="term" value="P:translation"/>
    <property type="evidence" value="ECO:0007669"/>
    <property type="project" value="InterPro"/>
</dbReference>
<dbReference type="GO" id="GO:0019843">
    <property type="term" value="F:rRNA binding"/>
    <property type="evidence" value="ECO:0007669"/>
    <property type="project" value="InterPro"/>
</dbReference>
<comment type="similarity">
    <text evidence="1 6">Belongs to the bacterial ribosomal protein bL20 family.</text>
</comment>
<name>A0A914BHW4_PATMI</name>